<dbReference type="EMBL" id="RAWM01000005">
    <property type="protein sequence ID" value="RKH73118.1"/>
    <property type="molecule type" value="Genomic_DNA"/>
</dbReference>
<evidence type="ECO:0000256" key="2">
    <source>
        <dbReference type="SAM" id="SignalP"/>
    </source>
</evidence>
<dbReference type="InterPro" id="IPR053783">
    <property type="entry name" value="Dockerin_dom_GC-type"/>
</dbReference>
<gene>
    <name evidence="3" type="ORF">D7X96_03445</name>
</gene>
<feature type="signal peptide" evidence="2">
    <location>
        <begin position="1"/>
        <end position="23"/>
    </location>
</feature>
<evidence type="ECO:0008006" key="5">
    <source>
        <dbReference type="Google" id="ProtNLM"/>
    </source>
</evidence>
<evidence type="ECO:0000313" key="3">
    <source>
        <dbReference type="EMBL" id="RKH73118.1"/>
    </source>
</evidence>
<protein>
    <recommendedName>
        <fullName evidence="5">EF-hand domain-containing protein</fullName>
    </recommendedName>
</protein>
<organism evidence="3 4">
    <name type="scientific">Corallococcus interemptor</name>
    <dbReference type="NCBI Taxonomy" id="2316720"/>
    <lineage>
        <taxon>Bacteria</taxon>
        <taxon>Pseudomonadati</taxon>
        <taxon>Myxococcota</taxon>
        <taxon>Myxococcia</taxon>
        <taxon>Myxococcales</taxon>
        <taxon>Cystobacterineae</taxon>
        <taxon>Myxococcaceae</taxon>
        <taxon>Corallococcus</taxon>
    </lineage>
</organism>
<name>A0A3A8QZD7_9BACT</name>
<evidence type="ECO:0000256" key="1">
    <source>
        <dbReference type="SAM" id="MobiDB-lite"/>
    </source>
</evidence>
<feature type="chain" id="PRO_5017377646" description="EF-hand domain-containing protein" evidence="2">
    <location>
        <begin position="24"/>
        <end position="281"/>
    </location>
</feature>
<feature type="compositionally biased region" description="Low complexity" evidence="1">
    <location>
        <begin position="86"/>
        <end position="99"/>
    </location>
</feature>
<proteinExistence type="predicted"/>
<comment type="caution">
    <text evidence="3">The sequence shown here is derived from an EMBL/GenBank/DDBJ whole genome shotgun (WGS) entry which is preliminary data.</text>
</comment>
<sequence length="281" mass="29673">MRRIHMLAGAVPLFAATSTLAQAQFITPSEGTRSVSATVIAKDAGITNVNASDSRRTNGFEDFNESLELKASEQPQYDDTHSHADSNGSGTETSSITGSRISAEVRATANGWTQATGRGYATGNADFYLTFQLNRFARYAVSGDATADTTAGVYGGSTSLVYIASLTTGEPVLSIDIGNTDSDSVRRKGWLFPGPFTLQGDVSALVDAREGTAGTATSWWKMDIQFFCPADYDTNGTVNQADRDAFLNAWNAGSLDADADGNGVVNSTDRTTFLLAYGSGC</sequence>
<feature type="region of interest" description="Disordered" evidence="1">
    <location>
        <begin position="71"/>
        <end position="99"/>
    </location>
</feature>
<keyword evidence="4" id="KW-1185">Reference proteome</keyword>
<evidence type="ECO:0000313" key="4">
    <source>
        <dbReference type="Proteomes" id="UP000282656"/>
    </source>
</evidence>
<dbReference type="OrthoDB" id="5506977at2"/>
<dbReference type="Proteomes" id="UP000282656">
    <property type="component" value="Unassembled WGS sequence"/>
</dbReference>
<dbReference type="AlphaFoldDB" id="A0A3A8QZD7"/>
<dbReference type="NCBIfam" id="NF041540">
    <property type="entry name" value="dockerin_GC"/>
    <property type="match status" value="1"/>
</dbReference>
<keyword evidence="2" id="KW-0732">Signal</keyword>
<dbReference type="RefSeq" id="WP_121724554.1">
    <property type="nucleotide sequence ID" value="NZ_RAWM01000005.1"/>
</dbReference>
<accession>A0A3A8QZD7</accession>
<reference evidence="4" key="1">
    <citation type="submission" date="2018-09" db="EMBL/GenBank/DDBJ databases">
        <authorList>
            <person name="Livingstone P.G."/>
            <person name="Whitworth D.E."/>
        </authorList>
    </citation>
    <scope>NUCLEOTIDE SEQUENCE [LARGE SCALE GENOMIC DNA]</scope>
    <source>
        <strain evidence="4">AB047A</strain>
    </source>
</reference>